<dbReference type="GO" id="GO:0005829">
    <property type="term" value="C:cytosol"/>
    <property type="evidence" value="ECO:0007669"/>
    <property type="project" value="TreeGrafter"/>
</dbReference>
<dbReference type="PANTHER" id="PTHR12304:SF4">
    <property type="entry name" value="URIDINE NUCLEOSIDASE"/>
    <property type="match status" value="1"/>
</dbReference>
<evidence type="ECO:0000313" key="5">
    <source>
        <dbReference type="Proteomes" id="UP000261324"/>
    </source>
</evidence>
<comment type="caution">
    <text evidence="4">The sequence shown here is derived from an EMBL/GenBank/DDBJ whole genome shotgun (WGS) entry which is preliminary data.</text>
</comment>
<dbReference type="InterPro" id="IPR023186">
    <property type="entry name" value="IUNH"/>
</dbReference>
<dbReference type="InterPro" id="IPR036452">
    <property type="entry name" value="Ribo_hydro-like"/>
</dbReference>
<proteinExistence type="predicted"/>
<feature type="domain" description="Inosine/uridine-preferring nucleoside hydrolase" evidence="3">
    <location>
        <begin position="18"/>
        <end position="303"/>
    </location>
</feature>
<dbReference type="SUPFAM" id="SSF53590">
    <property type="entry name" value="Nucleoside hydrolase"/>
    <property type="match status" value="1"/>
</dbReference>
<dbReference type="Gene3D" id="3.90.245.10">
    <property type="entry name" value="Ribonucleoside hydrolase-like"/>
    <property type="match status" value="1"/>
</dbReference>
<sequence>MHVKNMRRRKKKMFKDPVLIDTDGQIDSFWGLVLAKRYLDVKAVTVCGGKNNNPEDAFKNVPGFVKMAGLSCGVSKGSERCVLKKKKPAQTHFLPDGKCGLPFPKGQPMDEIPAWDRIYKEAKEAEGNLVVLCYGPMTNLALAIFKYPDICELIKKVVFVGGSYDFGDVSAVVEANMATDPEAARAVFQSGIRMEMYGYNVELKSALENSEIGQIVHGANGPYTTAFAMSGMSHKPGEPIYYGPAIATLGLAKPEIFTYERHNIFIETKSDICRGRVVPLTMYTPLGHPKDTRVAMDLDKKLYIEIMKETLDEYEKID</sequence>
<keyword evidence="1" id="KW-0378">Hydrolase</keyword>
<evidence type="ECO:0000313" key="4">
    <source>
        <dbReference type="EMBL" id="RGK80188.1"/>
    </source>
</evidence>
<dbReference type="EMBL" id="QSRA01000022">
    <property type="protein sequence ID" value="RGK80188.1"/>
    <property type="molecule type" value="Genomic_DNA"/>
</dbReference>
<dbReference type="PANTHER" id="PTHR12304">
    <property type="entry name" value="INOSINE-URIDINE PREFERRING NUCLEOSIDE HYDROLASE"/>
    <property type="match status" value="1"/>
</dbReference>
<accession>A0A3E4PJT7</accession>
<dbReference type="GO" id="GO:0008477">
    <property type="term" value="F:purine nucleosidase activity"/>
    <property type="evidence" value="ECO:0007669"/>
    <property type="project" value="TreeGrafter"/>
</dbReference>
<name>A0A3E4PJT7_9FIRM</name>
<evidence type="ECO:0000256" key="1">
    <source>
        <dbReference type="ARBA" id="ARBA00022801"/>
    </source>
</evidence>
<evidence type="ECO:0000256" key="2">
    <source>
        <dbReference type="ARBA" id="ARBA00023295"/>
    </source>
</evidence>
<evidence type="ECO:0000259" key="3">
    <source>
        <dbReference type="Pfam" id="PF01156"/>
    </source>
</evidence>
<dbReference type="Pfam" id="PF01156">
    <property type="entry name" value="IU_nuc_hydro"/>
    <property type="match status" value="1"/>
</dbReference>
<organism evidence="4 5">
    <name type="scientific">Dorea formicigenerans</name>
    <dbReference type="NCBI Taxonomy" id="39486"/>
    <lineage>
        <taxon>Bacteria</taxon>
        <taxon>Bacillati</taxon>
        <taxon>Bacillota</taxon>
        <taxon>Clostridia</taxon>
        <taxon>Lachnospirales</taxon>
        <taxon>Lachnospiraceae</taxon>
        <taxon>Dorea</taxon>
    </lineage>
</organism>
<dbReference type="InterPro" id="IPR001910">
    <property type="entry name" value="Inosine/uridine_hydrolase_dom"/>
</dbReference>
<dbReference type="AlphaFoldDB" id="A0A3E4PJT7"/>
<protein>
    <recommendedName>
        <fullName evidence="3">Inosine/uridine-preferring nucleoside hydrolase domain-containing protein</fullName>
    </recommendedName>
</protein>
<gene>
    <name evidence="4" type="ORF">DXC93_13795</name>
</gene>
<reference evidence="4 5" key="1">
    <citation type="submission" date="2018-08" db="EMBL/GenBank/DDBJ databases">
        <title>A genome reference for cultivated species of the human gut microbiota.</title>
        <authorList>
            <person name="Zou Y."/>
            <person name="Xue W."/>
            <person name="Luo G."/>
        </authorList>
    </citation>
    <scope>NUCLEOTIDE SEQUENCE [LARGE SCALE GENOMIC DNA]</scope>
    <source>
        <strain evidence="4 5">TF09-3</strain>
    </source>
</reference>
<dbReference type="GO" id="GO:0006152">
    <property type="term" value="P:purine nucleoside catabolic process"/>
    <property type="evidence" value="ECO:0007669"/>
    <property type="project" value="TreeGrafter"/>
</dbReference>
<keyword evidence="2" id="KW-0326">Glycosidase</keyword>
<dbReference type="Proteomes" id="UP000261324">
    <property type="component" value="Unassembled WGS sequence"/>
</dbReference>